<keyword evidence="9" id="KW-0812">Transmembrane</keyword>
<dbReference type="STRING" id="94128.A0A2A3EA57"/>
<dbReference type="GO" id="GO:0048731">
    <property type="term" value="P:system development"/>
    <property type="evidence" value="ECO:0007669"/>
    <property type="project" value="UniProtKB-ARBA"/>
</dbReference>
<evidence type="ECO:0000256" key="4">
    <source>
        <dbReference type="ARBA" id="ARBA00022729"/>
    </source>
</evidence>
<reference evidence="11 12" key="1">
    <citation type="submission" date="2014-07" db="EMBL/GenBank/DDBJ databases">
        <title>Genomic and transcriptomic analysis on Apis cerana provide comprehensive insights into honey bee biology.</title>
        <authorList>
            <person name="Diao Q."/>
            <person name="Sun L."/>
            <person name="Zheng H."/>
            <person name="Zheng H."/>
            <person name="Xu S."/>
            <person name="Wang S."/>
            <person name="Zeng Z."/>
            <person name="Hu F."/>
            <person name="Su S."/>
            <person name="Wu J."/>
        </authorList>
    </citation>
    <scope>NUCLEOTIDE SEQUENCE [LARGE SCALE GENOMIC DNA]</scope>
    <source>
        <tissue evidence="11">Pupae without intestine</tissue>
    </source>
</reference>
<feature type="disulfide bond" evidence="7">
    <location>
        <begin position="164"/>
        <end position="173"/>
    </location>
</feature>
<feature type="compositionally biased region" description="Basic and acidic residues" evidence="8">
    <location>
        <begin position="413"/>
        <end position="425"/>
    </location>
</feature>
<dbReference type="InterPro" id="IPR006212">
    <property type="entry name" value="Furin_repeat"/>
</dbReference>
<evidence type="ECO:0000256" key="8">
    <source>
        <dbReference type="SAM" id="MobiDB-lite"/>
    </source>
</evidence>
<evidence type="ECO:0000256" key="3">
    <source>
        <dbReference type="ARBA" id="ARBA00022536"/>
    </source>
</evidence>
<organism evidence="11 12">
    <name type="scientific">Apis cerana cerana</name>
    <name type="common">Oriental honeybee</name>
    <dbReference type="NCBI Taxonomy" id="94128"/>
    <lineage>
        <taxon>Eukaryota</taxon>
        <taxon>Metazoa</taxon>
        <taxon>Ecdysozoa</taxon>
        <taxon>Arthropoda</taxon>
        <taxon>Hexapoda</taxon>
        <taxon>Insecta</taxon>
        <taxon>Pterygota</taxon>
        <taxon>Neoptera</taxon>
        <taxon>Endopterygota</taxon>
        <taxon>Hymenoptera</taxon>
        <taxon>Apocrita</taxon>
        <taxon>Aculeata</taxon>
        <taxon>Apoidea</taxon>
        <taxon>Anthophila</taxon>
        <taxon>Apidae</taxon>
        <taxon>Apis</taxon>
    </lineage>
</organism>
<dbReference type="GO" id="GO:0048513">
    <property type="term" value="P:animal organ development"/>
    <property type="evidence" value="ECO:0007669"/>
    <property type="project" value="UniProtKB-ARBA"/>
</dbReference>
<evidence type="ECO:0000256" key="2">
    <source>
        <dbReference type="ARBA" id="ARBA00007285"/>
    </source>
</evidence>
<keyword evidence="12" id="KW-1185">Reference proteome</keyword>
<dbReference type="Pfam" id="PF11938">
    <property type="entry name" value="DUF3456"/>
    <property type="match status" value="1"/>
</dbReference>
<evidence type="ECO:0000256" key="9">
    <source>
        <dbReference type="SAM" id="Phobius"/>
    </source>
</evidence>
<dbReference type="PROSITE" id="PS01248">
    <property type="entry name" value="EGF_LAM_1"/>
    <property type="match status" value="1"/>
</dbReference>
<comment type="similarity">
    <text evidence="2">Belongs to the canopy family.</text>
</comment>
<evidence type="ECO:0000256" key="5">
    <source>
        <dbReference type="ARBA" id="ARBA00022837"/>
    </source>
</evidence>
<keyword evidence="4" id="KW-0732">Signal</keyword>
<comment type="similarity">
    <text evidence="1">Belongs to the CRELD family.</text>
</comment>
<keyword evidence="5" id="KW-0106">Calcium</keyword>
<dbReference type="Gene3D" id="2.10.220.10">
    <property type="entry name" value="Hormone Receptor, Insulin-like Growth Factor Receptor 1, Chain A, domain 2"/>
    <property type="match status" value="1"/>
</dbReference>
<dbReference type="EMBL" id="KZ288324">
    <property type="protein sequence ID" value="PBC28089.1"/>
    <property type="molecule type" value="Genomic_DNA"/>
</dbReference>
<keyword evidence="9" id="KW-1133">Transmembrane helix</keyword>
<dbReference type="InterPro" id="IPR021852">
    <property type="entry name" value="DUF3456"/>
</dbReference>
<feature type="domain" description="EGF-like" evidence="10">
    <location>
        <begin position="134"/>
        <end position="174"/>
    </location>
</feature>
<dbReference type="Proteomes" id="UP000242457">
    <property type="component" value="Unassembled WGS sequence"/>
</dbReference>
<feature type="region of interest" description="Disordered" evidence="8">
    <location>
        <begin position="369"/>
        <end position="437"/>
    </location>
</feature>
<protein>
    <submittedName>
        <fullName evidence="11">Cysteine-rich with EGF domain protein</fullName>
    </submittedName>
</protein>
<dbReference type="InterPro" id="IPR009030">
    <property type="entry name" value="Growth_fac_rcpt_cys_sf"/>
</dbReference>
<evidence type="ECO:0000313" key="11">
    <source>
        <dbReference type="EMBL" id="PBC28089.1"/>
    </source>
</evidence>
<dbReference type="SMART" id="SM00261">
    <property type="entry name" value="FU"/>
    <property type="match status" value="2"/>
</dbReference>
<keyword evidence="9" id="KW-0472">Membrane</keyword>
<keyword evidence="6 7" id="KW-1015">Disulfide bond</keyword>
<feature type="transmembrane region" description="Helical" evidence="9">
    <location>
        <begin position="323"/>
        <end position="342"/>
    </location>
</feature>
<sequence length="500" mass="56166">MFIYVKCNKTPSNEELKAQKFPLCAACKILINSFKKGIERTSREKFDGGDSAWEENKLGSYSKSETRLIEIQEHLCKEVERGETQCHVLAEELESKIEDWWFNHQQIYPDIYDYICIQQTKRCCPKDHFGPQCTPCPGFPDRICNNNGKCKGAGTRKGNGGCFCDKGYEGNNCSKCANGFYESYKDENKLLCSHCHAACDGSCKGPGPKNCEKCTKGWYILDGQGCFDIDECIKSNEYCSKNQFCINKEGGYTCLDCDKSCDGCTGDGPDMCIKCAEGYHKKDNLCINSDLLGRKQQENIARYATYFGLCIATYIIFQRNIYIASIIGLLVGIYISASEYIIAHSNIQDTTANMDILGAIGKVYQGPAGGEARSMSRDWENRKRKRWTTTAGVPESNDVTSKRTEGLQVQKGMGREEEGTRRREGALPSNPGPPAATLLRHRDRRLRCNSDVEEQRDREKGEIPIALNLESHLELKSKSCLLENVKYFPSIGWSNLHVVA</sequence>
<dbReference type="InterPro" id="IPR018097">
    <property type="entry name" value="EGF_Ca-bd_CS"/>
</dbReference>
<name>A0A2A3EA57_APICC</name>
<dbReference type="PANTHER" id="PTHR15382:SF8">
    <property type="entry name" value="CANOPY B"/>
    <property type="match status" value="1"/>
</dbReference>
<evidence type="ECO:0000259" key="10">
    <source>
        <dbReference type="PROSITE" id="PS50026"/>
    </source>
</evidence>
<gene>
    <name evidence="11" type="ORF">APICC_06818</name>
</gene>
<dbReference type="CDD" id="cd00054">
    <property type="entry name" value="EGF_CA"/>
    <property type="match status" value="1"/>
</dbReference>
<dbReference type="PANTHER" id="PTHR15382">
    <property type="entry name" value="CTG4A-RELATED"/>
    <property type="match status" value="1"/>
</dbReference>
<evidence type="ECO:0000256" key="1">
    <source>
        <dbReference type="ARBA" id="ARBA00005897"/>
    </source>
</evidence>
<dbReference type="GO" id="GO:0005509">
    <property type="term" value="F:calcium ion binding"/>
    <property type="evidence" value="ECO:0007669"/>
    <property type="project" value="InterPro"/>
</dbReference>
<feature type="transmembrane region" description="Helical" evidence="9">
    <location>
        <begin position="300"/>
        <end position="317"/>
    </location>
</feature>
<dbReference type="InterPro" id="IPR002049">
    <property type="entry name" value="LE_dom"/>
</dbReference>
<dbReference type="PROSITE" id="PS00022">
    <property type="entry name" value="EGF_1"/>
    <property type="match status" value="1"/>
</dbReference>
<proteinExistence type="inferred from homology"/>
<dbReference type="OrthoDB" id="19903at2759"/>
<dbReference type="AlphaFoldDB" id="A0A2A3EA57"/>
<evidence type="ECO:0000256" key="6">
    <source>
        <dbReference type="ARBA" id="ARBA00023157"/>
    </source>
</evidence>
<keyword evidence="3 7" id="KW-0245">EGF-like domain</keyword>
<comment type="caution">
    <text evidence="7">Lacks conserved residue(s) required for the propagation of feature annotation.</text>
</comment>
<accession>A0A2A3EA57</accession>
<dbReference type="CDD" id="cd00064">
    <property type="entry name" value="FU"/>
    <property type="match status" value="1"/>
</dbReference>
<dbReference type="PROSITE" id="PS01187">
    <property type="entry name" value="EGF_CA"/>
    <property type="match status" value="1"/>
</dbReference>
<evidence type="ECO:0000313" key="12">
    <source>
        <dbReference type="Proteomes" id="UP000242457"/>
    </source>
</evidence>
<dbReference type="InterPro" id="IPR000742">
    <property type="entry name" value="EGF"/>
</dbReference>
<dbReference type="SUPFAM" id="SSF57184">
    <property type="entry name" value="Growth factor receptor domain"/>
    <property type="match status" value="1"/>
</dbReference>
<evidence type="ECO:0000256" key="7">
    <source>
        <dbReference type="PROSITE-ProRule" id="PRU00076"/>
    </source>
</evidence>
<dbReference type="PROSITE" id="PS50026">
    <property type="entry name" value="EGF_3"/>
    <property type="match status" value="1"/>
</dbReference>